<feature type="non-terminal residue" evidence="4">
    <location>
        <position position="1"/>
    </location>
</feature>
<dbReference type="PANTHER" id="PTHR43639">
    <property type="entry name" value="OXIDOREDUCTASE, SHORT-CHAIN DEHYDROGENASE/REDUCTASE FAMILY (AFU_ORTHOLOGUE AFUA_5G02870)"/>
    <property type="match status" value="1"/>
</dbReference>
<name>A0A4V2YWM8_9ACTN</name>
<dbReference type="EMBL" id="SMKU01000085">
    <property type="protein sequence ID" value="TDD85937.1"/>
    <property type="molecule type" value="Genomic_DNA"/>
</dbReference>
<keyword evidence="5" id="KW-1185">Reference proteome</keyword>
<protein>
    <submittedName>
        <fullName evidence="4">SDR family oxidoreductase</fullName>
    </submittedName>
</protein>
<evidence type="ECO:0000256" key="3">
    <source>
        <dbReference type="SAM" id="MobiDB-lite"/>
    </source>
</evidence>
<organism evidence="4 5">
    <name type="scientific">Actinomadura rubrisoli</name>
    <dbReference type="NCBI Taxonomy" id="2530368"/>
    <lineage>
        <taxon>Bacteria</taxon>
        <taxon>Bacillati</taxon>
        <taxon>Actinomycetota</taxon>
        <taxon>Actinomycetes</taxon>
        <taxon>Streptosporangiales</taxon>
        <taxon>Thermomonosporaceae</taxon>
        <taxon>Actinomadura</taxon>
    </lineage>
</organism>
<dbReference type="InterPro" id="IPR036291">
    <property type="entry name" value="NAD(P)-bd_dom_sf"/>
</dbReference>
<reference evidence="4 5" key="1">
    <citation type="submission" date="2019-03" db="EMBL/GenBank/DDBJ databases">
        <title>Draft genome sequences of novel Actinobacteria.</title>
        <authorList>
            <person name="Sahin N."/>
            <person name="Ay H."/>
            <person name="Saygin H."/>
        </authorList>
    </citation>
    <scope>NUCLEOTIDE SEQUENCE [LARGE SCALE GENOMIC DNA]</scope>
    <source>
        <strain evidence="4 5">H3C3</strain>
    </source>
</reference>
<feature type="region of interest" description="Disordered" evidence="3">
    <location>
        <begin position="1"/>
        <end position="33"/>
    </location>
</feature>
<dbReference type="PANTHER" id="PTHR43639:SF1">
    <property type="entry name" value="SHORT-CHAIN DEHYDROGENASE_REDUCTASE FAMILY PROTEIN"/>
    <property type="match status" value="1"/>
</dbReference>
<dbReference type="Gene3D" id="3.40.50.720">
    <property type="entry name" value="NAD(P)-binding Rossmann-like Domain"/>
    <property type="match status" value="1"/>
</dbReference>
<evidence type="ECO:0000313" key="5">
    <source>
        <dbReference type="Proteomes" id="UP000294513"/>
    </source>
</evidence>
<dbReference type="InterPro" id="IPR002347">
    <property type="entry name" value="SDR_fam"/>
</dbReference>
<evidence type="ECO:0000313" key="4">
    <source>
        <dbReference type="EMBL" id="TDD85937.1"/>
    </source>
</evidence>
<keyword evidence="2" id="KW-0560">Oxidoreductase</keyword>
<comment type="caution">
    <text evidence="4">The sequence shown here is derived from an EMBL/GenBank/DDBJ whole genome shotgun (WGS) entry which is preliminary data.</text>
</comment>
<evidence type="ECO:0000256" key="2">
    <source>
        <dbReference type="ARBA" id="ARBA00023002"/>
    </source>
</evidence>
<dbReference type="Pfam" id="PF13561">
    <property type="entry name" value="adh_short_C2"/>
    <property type="match status" value="1"/>
</dbReference>
<feature type="compositionally biased region" description="Low complexity" evidence="3">
    <location>
        <begin position="14"/>
        <end position="31"/>
    </location>
</feature>
<dbReference type="AlphaFoldDB" id="A0A4V2YWM8"/>
<sequence>WRPCSARPACPSRTSSGSTSTPPTSTGSSSTFSADVTDEDAVAGLVSAVGGRLGPVEALVINATGPQPAIAVEDLTWESHLDQLRFFVKSPTLLVQAVLPGMKARRGGRIIHIGSDMFERALPRMSAYVAAKGAQIGLTRSWARELGPHGITVNLVAPGFIPVERHADVGAEERGSYIADLPLGRIGTPKDVAAAVAFLASDEAGYITGERVTVNGGHTID</sequence>
<evidence type="ECO:0000256" key="1">
    <source>
        <dbReference type="ARBA" id="ARBA00006484"/>
    </source>
</evidence>
<gene>
    <name evidence="4" type="ORF">E1298_18120</name>
</gene>
<dbReference type="SUPFAM" id="SSF51735">
    <property type="entry name" value="NAD(P)-binding Rossmann-fold domains"/>
    <property type="match status" value="1"/>
</dbReference>
<comment type="similarity">
    <text evidence="1">Belongs to the short-chain dehydrogenases/reductases (SDR) family.</text>
</comment>
<dbReference type="Proteomes" id="UP000294513">
    <property type="component" value="Unassembled WGS sequence"/>
</dbReference>
<dbReference type="OrthoDB" id="286404at2"/>
<dbReference type="PRINTS" id="PR00081">
    <property type="entry name" value="GDHRDH"/>
</dbReference>
<dbReference type="GO" id="GO:0016491">
    <property type="term" value="F:oxidoreductase activity"/>
    <property type="evidence" value="ECO:0007669"/>
    <property type="project" value="UniProtKB-KW"/>
</dbReference>
<proteinExistence type="inferred from homology"/>
<accession>A0A4V2YWM8</accession>